<dbReference type="AlphaFoldDB" id="A0A147GRA0"/>
<dbReference type="SMART" id="SM00332">
    <property type="entry name" value="PP2Cc"/>
    <property type="match status" value="1"/>
</dbReference>
<dbReference type="CDD" id="cd00143">
    <property type="entry name" value="PP2Cc"/>
    <property type="match status" value="1"/>
</dbReference>
<organism evidence="3 4">
    <name type="scientific">Pseudacidovorax intermedius</name>
    <dbReference type="NCBI Taxonomy" id="433924"/>
    <lineage>
        <taxon>Bacteria</taxon>
        <taxon>Pseudomonadati</taxon>
        <taxon>Pseudomonadota</taxon>
        <taxon>Betaproteobacteria</taxon>
        <taxon>Burkholderiales</taxon>
        <taxon>Comamonadaceae</taxon>
        <taxon>Pseudacidovorax</taxon>
    </lineage>
</organism>
<evidence type="ECO:0000313" key="3">
    <source>
        <dbReference type="EMBL" id="KTT18404.1"/>
    </source>
</evidence>
<feature type="region of interest" description="Disordered" evidence="1">
    <location>
        <begin position="257"/>
        <end position="281"/>
    </location>
</feature>
<dbReference type="InterPro" id="IPR001932">
    <property type="entry name" value="PPM-type_phosphatase-like_dom"/>
</dbReference>
<dbReference type="PROSITE" id="PS51746">
    <property type="entry name" value="PPM_2"/>
    <property type="match status" value="1"/>
</dbReference>
<dbReference type="Gene3D" id="3.60.40.10">
    <property type="entry name" value="PPM-type phosphatase domain"/>
    <property type="match status" value="1"/>
</dbReference>
<comment type="caution">
    <text evidence="3">The sequence shown here is derived from an EMBL/GenBank/DDBJ whole genome shotgun (WGS) entry which is preliminary data.</text>
</comment>
<feature type="compositionally biased region" description="Low complexity" evidence="1">
    <location>
        <begin position="257"/>
        <end position="271"/>
    </location>
</feature>
<proteinExistence type="predicted"/>
<dbReference type="SMART" id="SM00331">
    <property type="entry name" value="PP2C_SIG"/>
    <property type="match status" value="1"/>
</dbReference>
<keyword evidence="4" id="KW-1185">Reference proteome</keyword>
<name>A0A147GRA0_9BURK</name>
<reference evidence="3 4" key="1">
    <citation type="journal article" date="2016" name="Front. Microbiol.">
        <title>Genomic Resource of Rice Seed Associated Bacteria.</title>
        <authorList>
            <person name="Midha S."/>
            <person name="Bansal K."/>
            <person name="Sharma S."/>
            <person name="Kumar N."/>
            <person name="Patil P.P."/>
            <person name="Chaudhry V."/>
            <person name="Patil P.B."/>
        </authorList>
    </citation>
    <scope>NUCLEOTIDE SEQUENCE [LARGE SCALE GENOMIC DNA]</scope>
    <source>
        <strain evidence="3 4">NS331</strain>
    </source>
</reference>
<dbReference type="Pfam" id="PF13672">
    <property type="entry name" value="PP2C_2"/>
    <property type="match status" value="1"/>
</dbReference>
<dbReference type="RefSeq" id="WP_058642993.1">
    <property type="nucleotide sequence ID" value="NZ_LDSL01000102.1"/>
</dbReference>
<dbReference type="Proteomes" id="UP000072741">
    <property type="component" value="Unassembled WGS sequence"/>
</dbReference>
<dbReference type="SUPFAM" id="SSF81606">
    <property type="entry name" value="PP2C-like"/>
    <property type="match status" value="1"/>
</dbReference>
<protein>
    <submittedName>
        <fullName evidence="3">Serine/threonine protein phosphatase</fullName>
    </submittedName>
</protein>
<dbReference type="EMBL" id="LDSL01000102">
    <property type="protein sequence ID" value="KTT18404.1"/>
    <property type="molecule type" value="Genomic_DNA"/>
</dbReference>
<evidence type="ECO:0000313" key="4">
    <source>
        <dbReference type="Proteomes" id="UP000072741"/>
    </source>
</evidence>
<sequence>MPPNGFRLSAATGLHQGDRPYQQDQVALMGHPQRPGCLLAVVADGMGGRSGGRKASEQVVMTAQQLFTRYSPDDDEPGALLRQLVDEAHTVIRLTALSSEQEPHSTVAAFLLNPDGRGALIHAGDSRIYLFRRGRLLRRTRDHSYVEVLIQRGELTENEALHHPKANILVGCLGMQSTLPPMDLAPIDGLQPGDALLACSDGLWHYFTPEEFGAVIARHPARVAAEMLVNEARRRAAGSGDNLSLILVKVDELPRPAAAPGAGREAYAAGEDPLLRASPRR</sequence>
<gene>
    <name evidence="3" type="ORF">NS331_16165</name>
</gene>
<dbReference type="InterPro" id="IPR036457">
    <property type="entry name" value="PPM-type-like_dom_sf"/>
</dbReference>
<evidence type="ECO:0000259" key="2">
    <source>
        <dbReference type="PROSITE" id="PS51746"/>
    </source>
</evidence>
<accession>A0A147GRA0</accession>
<feature type="domain" description="PPM-type phosphatase" evidence="2">
    <location>
        <begin position="7"/>
        <end position="250"/>
    </location>
</feature>
<dbReference type="OrthoDB" id="9801841at2"/>
<evidence type="ECO:0000256" key="1">
    <source>
        <dbReference type="SAM" id="MobiDB-lite"/>
    </source>
</evidence>
<dbReference type="PATRIC" id="fig|433924.3.peg.116"/>